<dbReference type="InterPro" id="IPR051857">
    <property type="entry name" value="Asn_synthetase_domain"/>
</dbReference>
<dbReference type="GO" id="GO:0006529">
    <property type="term" value="P:asparagine biosynthetic process"/>
    <property type="evidence" value="ECO:0007669"/>
    <property type="project" value="UniProtKB-KW"/>
</dbReference>
<proteinExistence type="predicted"/>
<evidence type="ECO:0000259" key="5">
    <source>
        <dbReference type="PROSITE" id="PS51278"/>
    </source>
</evidence>
<feature type="compositionally biased region" description="Low complexity" evidence="4">
    <location>
        <begin position="289"/>
        <end position="313"/>
    </location>
</feature>
<evidence type="ECO:0000313" key="7">
    <source>
        <dbReference type="Proteomes" id="UP000007797"/>
    </source>
</evidence>
<keyword evidence="2" id="KW-0061">Asparagine biosynthesis</keyword>
<dbReference type="InterPro" id="IPR017932">
    <property type="entry name" value="GATase_2_dom"/>
</dbReference>
<dbReference type="EMBL" id="GL883027">
    <property type="protein sequence ID" value="EGG14893.1"/>
    <property type="molecule type" value="Genomic_DNA"/>
</dbReference>
<keyword evidence="3" id="KW-0315">Glutamine amidotransferase</keyword>
<evidence type="ECO:0000256" key="2">
    <source>
        <dbReference type="ARBA" id="ARBA00022888"/>
    </source>
</evidence>
<name>F4QBC1_CACFS</name>
<dbReference type="Gene3D" id="3.60.20.10">
    <property type="entry name" value="Glutamine Phosphoribosylpyrophosphate, subunit 1, domain 1"/>
    <property type="match status" value="1"/>
</dbReference>
<dbReference type="Gene3D" id="3.40.50.620">
    <property type="entry name" value="HUPs"/>
    <property type="match status" value="1"/>
</dbReference>
<dbReference type="Proteomes" id="UP000007797">
    <property type="component" value="Unassembled WGS sequence"/>
</dbReference>
<gene>
    <name evidence="6" type="ORF">DFA_10766</name>
</gene>
<dbReference type="InterPro" id="IPR001962">
    <property type="entry name" value="Asn_synthase"/>
</dbReference>
<feature type="domain" description="Glutamine amidotransferase type-2" evidence="5">
    <location>
        <begin position="2"/>
        <end position="248"/>
    </location>
</feature>
<feature type="region of interest" description="Disordered" evidence="4">
    <location>
        <begin position="710"/>
        <end position="775"/>
    </location>
</feature>
<sequence>MCGISLIINGVQVIDANEDDQQQHSITTTTGDDSINNNNSNKQLTTEQLIEDLKGRLYNRGPDSLKIHQFNLSINNNNKDCNNNNVEITMISSVLGMRGPLTIQPVVDDDGNILMWNGEIFGGYDIGVNDNDTSLLIDRLNRIDHHHHINNNENDTDNIESNSNNIREIVNTLVKIQGPFAFVYWNSKSRRLWFGRDVLGRRSLLVNRSNDRFILSSIGSFPQGIDDSKSLPKWDEVNTFGLYSIQLPSEINNNIVYLERHSWDNSKDKLNIGLTTLDYDNDNDEDENATTTTTTTNITEDQSNNNNNNNNNNKNKENDEIDQLHFYPFGRRIKMTPNYTIGQEKTNSSLEFNYKEDEFIGYRNGLLKELNDSIVRRICNLPPLSISAPNLVRPESQPNASIPLPGRVGVLFSGGLDSMVLAGMVDRNLAQGEPIHLINVAFGEGDDWKEYDKVPDRIAAITGLAELQAINPQRPWYLIKANVSNQRMEWAKRIVYQLSFPAITIMDMTISLALWFAARAEGVIHGNEDNIDSLNLNSYQTSESSSTSTSSSTWIISTSRVLIVGAGADEQLAGYGRHRSAFNRGSWEVLQSELNKDFNRIWKRNLGRDDRVMSSCQREARFPYLDENVIAYLNSVPLSYVCDMVLPQGTGDKRILRCLGRDCIGLTKSASLIKKAIQFGSRSSKQLNKNIPARVTQKCGKEVFSFTKPLYDPATDPNHEKNQKQKEKQVKQIENKKKIKKERNQGTNYKPRENNKQKVKEKEKEKEIDYEINME</sequence>
<dbReference type="CDD" id="cd01991">
    <property type="entry name" value="Asn_synthase_B_C"/>
    <property type="match status" value="1"/>
</dbReference>
<dbReference type="OrthoDB" id="10252281at2759"/>
<dbReference type="AlphaFoldDB" id="F4QBC1"/>
<dbReference type="RefSeq" id="XP_004351409.1">
    <property type="nucleotide sequence ID" value="XM_004351357.1"/>
</dbReference>
<feature type="compositionally biased region" description="Acidic residues" evidence="4">
    <location>
        <begin position="279"/>
        <end position="288"/>
    </location>
</feature>
<evidence type="ECO:0000256" key="4">
    <source>
        <dbReference type="SAM" id="MobiDB-lite"/>
    </source>
</evidence>
<dbReference type="PANTHER" id="PTHR45937">
    <property type="entry name" value="ASPARAGINE SYNTHETASE DOMAIN-CONTAINING PROTEIN 1"/>
    <property type="match status" value="1"/>
</dbReference>
<evidence type="ECO:0000313" key="6">
    <source>
        <dbReference type="EMBL" id="EGG14893.1"/>
    </source>
</evidence>
<dbReference type="SUPFAM" id="SSF52402">
    <property type="entry name" value="Adenine nucleotide alpha hydrolases-like"/>
    <property type="match status" value="1"/>
</dbReference>
<keyword evidence="1" id="KW-0028">Amino-acid biosynthesis</keyword>
<feature type="compositionally biased region" description="Basic and acidic residues" evidence="4">
    <location>
        <begin position="750"/>
        <end position="769"/>
    </location>
</feature>
<dbReference type="GO" id="GO:0004066">
    <property type="term" value="F:asparagine synthase (glutamine-hydrolyzing) activity"/>
    <property type="evidence" value="ECO:0007669"/>
    <property type="project" value="InterPro"/>
</dbReference>
<feature type="compositionally biased region" description="Basic and acidic residues" evidence="4">
    <location>
        <begin position="717"/>
        <end position="736"/>
    </location>
</feature>
<reference evidence="7" key="1">
    <citation type="journal article" date="2011" name="Genome Res.">
        <title>Phylogeny-wide analysis of social amoeba genomes highlights ancient origins for complex intercellular communication.</title>
        <authorList>
            <person name="Heidel A.J."/>
            <person name="Lawal H.M."/>
            <person name="Felder M."/>
            <person name="Schilde C."/>
            <person name="Helps N.R."/>
            <person name="Tunggal B."/>
            <person name="Rivero F."/>
            <person name="John U."/>
            <person name="Schleicher M."/>
            <person name="Eichinger L."/>
            <person name="Platzer M."/>
            <person name="Noegel A.A."/>
            <person name="Schaap P."/>
            <person name="Gloeckner G."/>
        </authorList>
    </citation>
    <scope>NUCLEOTIDE SEQUENCE [LARGE SCALE GENOMIC DNA]</scope>
    <source>
        <strain evidence="7">SH3</strain>
    </source>
</reference>
<protein>
    <recommendedName>
        <fullName evidence="5">Glutamine amidotransferase type-2 domain-containing protein</fullName>
    </recommendedName>
</protein>
<dbReference type="PANTHER" id="PTHR45937:SF1">
    <property type="entry name" value="ASPARAGINE SYNTHETASE DOMAIN-CONTAINING PROTEIN 1"/>
    <property type="match status" value="1"/>
</dbReference>
<dbReference type="Pfam" id="PF13537">
    <property type="entry name" value="GATase_7"/>
    <property type="match status" value="1"/>
</dbReference>
<feature type="region of interest" description="Disordered" evidence="4">
    <location>
        <begin position="278"/>
        <end position="320"/>
    </location>
</feature>
<keyword evidence="7" id="KW-1185">Reference proteome</keyword>
<accession>F4QBC1</accession>
<dbReference type="OMA" id="SVYESCP"/>
<evidence type="ECO:0000256" key="3">
    <source>
        <dbReference type="ARBA" id="ARBA00022962"/>
    </source>
</evidence>
<dbReference type="SUPFAM" id="SSF56235">
    <property type="entry name" value="N-terminal nucleophile aminohydrolases (Ntn hydrolases)"/>
    <property type="match status" value="1"/>
</dbReference>
<dbReference type="PROSITE" id="PS51278">
    <property type="entry name" value="GATASE_TYPE_2"/>
    <property type="match status" value="1"/>
</dbReference>
<evidence type="ECO:0000256" key="1">
    <source>
        <dbReference type="ARBA" id="ARBA00022605"/>
    </source>
</evidence>
<dbReference type="KEGG" id="dfa:DFA_10766"/>
<dbReference type="InterPro" id="IPR014729">
    <property type="entry name" value="Rossmann-like_a/b/a_fold"/>
</dbReference>
<organism evidence="6 7">
    <name type="scientific">Cavenderia fasciculata</name>
    <name type="common">Slime mold</name>
    <name type="synonym">Dictyostelium fasciculatum</name>
    <dbReference type="NCBI Taxonomy" id="261658"/>
    <lineage>
        <taxon>Eukaryota</taxon>
        <taxon>Amoebozoa</taxon>
        <taxon>Evosea</taxon>
        <taxon>Eumycetozoa</taxon>
        <taxon>Dictyostelia</taxon>
        <taxon>Acytosteliales</taxon>
        <taxon>Cavenderiaceae</taxon>
        <taxon>Cavenderia</taxon>
    </lineage>
</organism>
<dbReference type="STRING" id="1054147.F4QBC1"/>
<dbReference type="InterPro" id="IPR029055">
    <property type="entry name" value="Ntn_hydrolases_N"/>
</dbReference>
<dbReference type="GeneID" id="14866893"/>